<comment type="caution">
    <text evidence="5">The sequence shown here is derived from an EMBL/GenBank/DDBJ whole genome shotgun (WGS) entry which is preliminary data.</text>
</comment>
<dbReference type="InterPro" id="IPR036942">
    <property type="entry name" value="Beta-barrel_TonB_sf"/>
</dbReference>
<accession>A0A840CWP9</accession>
<keyword evidence="4" id="KW-0732">Signal</keyword>
<dbReference type="EMBL" id="JACIER010000007">
    <property type="protein sequence ID" value="MBB4044300.1"/>
    <property type="molecule type" value="Genomic_DNA"/>
</dbReference>
<protein>
    <recommendedName>
        <fullName evidence="7">TonB-dependent receptor</fullName>
    </recommendedName>
</protein>
<evidence type="ECO:0000313" key="5">
    <source>
        <dbReference type="EMBL" id="MBB4044300.1"/>
    </source>
</evidence>
<keyword evidence="3" id="KW-0998">Cell outer membrane</keyword>
<evidence type="ECO:0000256" key="3">
    <source>
        <dbReference type="ARBA" id="ARBA00023237"/>
    </source>
</evidence>
<evidence type="ECO:0008006" key="7">
    <source>
        <dbReference type="Google" id="ProtNLM"/>
    </source>
</evidence>
<organism evidence="5 6">
    <name type="scientific">Bacteroides reticulotermitis</name>
    <dbReference type="NCBI Taxonomy" id="1133319"/>
    <lineage>
        <taxon>Bacteria</taxon>
        <taxon>Pseudomonadati</taxon>
        <taxon>Bacteroidota</taxon>
        <taxon>Bacteroidia</taxon>
        <taxon>Bacteroidales</taxon>
        <taxon>Bacteroidaceae</taxon>
        <taxon>Bacteroides</taxon>
    </lineage>
</organism>
<name>A0A840CWP9_9BACE</name>
<dbReference type="Gene3D" id="2.40.170.20">
    <property type="entry name" value="TonB-dependent receptor, beta-barrel domain"/>
    <property type="match status" value="1"/>
</dbReference>
<keyword evidence="2" id="KW-0472">Membrane</keyword>
<proteinExistence type="predicted"/>
<dbReference type="SUPFAM" id="SSF56935">
    <property type="entry name" value="Porins"/>
    <property type="match status" value="1"/>
</dbReference>
<feature type="signal peptide" evidence="4">
    <location>
        <begin position="1"/>
        <end position="23"/>
    </location>
</feature>
<dbReference type="RefSeq" id="WP_044163615.1">
    <property type="nucleotide sequence ID" value="NZ_JACIER010000007.1"/>
</dbReference>
<evidence type="ECO:0000256" key="4">
    <source>
        <dbReference type="SAM" id="SignalP"/>
    </source>
</evidence>
<evidence type="ECO:0000256" key="2">
    <source>
        <dbReference type="ARBA" id="ARBA00023136"/>
    </source>
</evidence>
<feature type="chain" id="PRO_5032728489" description="TonB-dependent receptor" evidence="4">
    <location>
        <begin position="24"/>
        <end position="580"/>
    </location>
</feature>
<dbReference type="Proteomes" id="UP000560658">
    <property type="component" value="Unassembled WGS sequence"/>
</dbReference>
<keyword evidence="6" id="KW-1185">Reference proteome</keyword>
<dbReference type="GO" id="GO:0009279">
    <property type="term" value="C:cell outer membrane"/>
    <property type="evidence" value="ECO:0007669"/>
    <property type="project" value="UniProtKB-SubCell"/>
</dbReference>
<evidence type="ECO:0000313" key="6">
    <source>
        <dbReference type="Proteomes" id="UP000560658"/>
    </source>
</evidence>
<reference evidence="5" key="1">
    <citation type="submission" date="2020-08" db="EMBL/GenBank/DDBJ databases">
        <title>Genomic Encyclopedia of Type Strains, Phase IV (KMG-IV): sequencing the most valuable type-strain genomes for metagenomic binning, comparative biology and taxonomic classification.</title>
        <authorList>
            <person name="Goeker M."/>
        </authorList>
    </citation>
    <scope>NUCLEOTIDE SEQUENCE [LARGE SCALE GENOMIC DNA]</scope>
    <source>
        <strain evidence="5">DSM 105720</strain>
    </source>
</reference>
<dbReference type="AlphaFoldDB" id="A0A840CWP9"/>
<gene>
    <name evidence="5" type="ORF">GGR06_002091</name>
</gene>
<comment type="subcellular location">
    <subcellularLocation>
        <location evidence="1">Cell outer membrane</location>
    </subcellularLocation>
</comment>
<sequence>MKPNYYISLGIAACTMLFSQLQAQTQHKDTTLNRTVTVEQEYAPEILDASKVNVLPKVEEPTVSKKKVEYATTLLPAVSIPGSPMQPYMGKEVEKTATPGYVRAGYGSYGNLDLLTNYLFRLSDTDKLNVRFQMDGMNGKLDNIPYPNSEATKWNAFYYRTRANVDYTHQFDRMDLNVGGNFGLSNFNYKPESINNKQKFTSGDVYAGIMSKDETAPLQFNAEANLLFYERQHNLFSEQQSNSLKETILRLQGDVSGAISDEQRITLALLLNNYGYGGKTTNAETGDKYLKSYTAIGLNPYYELNSDDWKIHLGAHTDFSFGFDKSIRVSPDITAQYLFSDSYILYAQATGGKLFNDFRRAEEISPYSELPGVADPLSSVTPYEYVQRPYDTYEQINGSIGFKTSPYPGLWFNIQGGYQNLKNDLSYGLMEVSLPTTVTHYLNFAQGNTNNVYAGGNISYDYKEYLSLAAKYMYRSWDAKEEYRSLLISKPESEFTFDVYVRPMPTLSLNLGYNYTSRKSETDFVKMAAISNLYAGATYKFYKGVSIYAKINNLLNKDYQYYLYYPTEGLNFLGGLSFNF</sequence>
<evidence type="ECO:0000256" key="1">
    <source>
        <dbReference type="ARBA" id="ARBA00004442"/>
    </source>
</evidence>